<dbReference type="Gene3D" id="1.10.10.10">
    <property type="entry name" value="Winged helix-like DNA-binding domain superfamily/Winged helix DNA-binding domain"/>
    <property type="match status" value="2"/>
</dbReference>
<sequence>MSAETATPKKTKTPTKVKAKASHPTSAVMVKAAITELKERNGSSIQAIKKPLKAAVEKGVLTQTKGKGASGSFKLMKEKAAPAPKKTTTKKPAVKKAKSPKKTSVKKATKAKTPKKAIKKTTTKAKSPKKVTKKPAAKKVVAKKTTKKTTSKKA</sequence>
<keyword evidence="4" id="KW-0158">Chromosome</keyword>
<keyword evidence="3 4" id="KW-0539">Nucleus</keyword>
<protein>
    <submittedName>
        <fullName evidence="6">H1_5</fullName>
    </submittedName>
</protein>
<organism evidence="6 7">
    <name type="scientific">Lepeophtheirus salmonis</name>
    <name type="common">Salmon louse</name>
    <name type="synonym">Caligus salmonis</name>
    <dbReference type="NCBI Taxonomy" id="72036"/>
    <lineage>
        <taxon>Eukaryota</taxon>
        <taxon>Metazoa</taxon>
        <taxon>Ecdysozoa</taxon>
        <taxon>Arthropoda</taxon>
        <taxon>Crustacea</taxon>
        <taxon>Multicrustacea</taxon>
        <taxon>Hexanauplia</taxon>
        <taxon>Copepoda</taxon>
        <taxon>Siphonostomatoida</taxon>
        <taxon>Caligidae</taxon>
        <taxon>Lepeophtheirus</taxon>
    </lineage>
</organism>
<dbReference type="GO" id="GO:0003677">
    <property type="term" value="F:DNA binding"/>
    <property type="evidence" value="ECO:0007669"/>
    <property type="project" value="UniProtKB-KW"/>
</dbReference>
<dbReference type="InterPro" id="IPR036388">
    <property type="entry name" value="WH-like_DNA-bd_sf"/>
</dbReference>
<proteinExistence type="inferred from homology"/>
<dbReference type="Pfam" id="PF00538">
    <property type="entry name" value="Linker_histone"/>
    <property type="match status" value="1"/>
</dbReference>
<comment type="function">
    <text evidence="1">Histones H1 are necessary for the condensation of nucleosome chains into higher-order structures.</text>
</comment>
<keyword evidence="2 4" id="KW-0238">DNA-binding</keyword>
<dbReference type="EMBL" id="HG994582">
    <property type="protein sequence ID" value="CAF2895928.1"/>
    <property type="molecule type" value="Genomic_DNA"/>
</dbReference>
<dbReference type="CDD" id="cd00073">
    <property type="entry name" value="H15"/>
    <property type="match status" value="1"/>
</dbReference>
<reference evidence="6" key="1">
    <citation type="submission" date="2021-02" db="EMBL/GenBank/DDBJ databases">
        <authorList>
            <person name="Bekaert M."/>
        </authorList>
    </citation>
    <scope>NUCLEOTIDE SEQUENCE</scope>
    <source>
        <strain evidence="6">IoA-00</strain>
    </source>
</reference>
<feature type="compositionally biased region" description="Basic residues" evidence="5">
    <location>
        <begin position="9"/>
        <end position="21"/>
    </location>
</feature>
<feature type="region of interest" description="Disordered" evidence="5">
    <location>
        <begin position="1"/>
        <end position="25"/>
    </location>
</feature>
<dbReference type="AlphaFoldDB" id="A0A7R8H761"/>
<dbReference type="GO" id="GO:0005634">
    <property type="term" value="C:nucleus"/>
    <property type="evidence" value="ECO:0007669"/>
    <property type="project" value="UniProtKB-SubCell"/>
</dbReference>
<dbReference type="GO" id="GO:0006334">
    <property type="term" value="P:nucleosome assembly"/>
    <property type="evidence" value="ECO:0007669"/>
    <property type="project" value="InterPro"/>
</dbReference>
<dbReference type="InterPro" id="IPR005819">
    <property type="entry name" value="H1/H5"/>
</dbReference>
<gene>
    <name evidence="6" type="ORF">LSAA_6964</name>
</gene>
<evidence type="ECO:0000256" key="4">
    <source>
        <dbReference type="RuleBase" id="RU003894"/>
    </source>
</evidence>
<dbReference type="InterPro" id="IPR036390">
    <property type="entry name" value="WH_DNA-bd_sf"/>
</dbReference>
<dbReference type="SMART" id="SM00526">
    <property type="entry name" value="H15"/>
    <property type="match status" value="1"/>
</dbReference>
<comment type="subcellular location">
    <subcellularLocation>
        <location evidence="4">Nucleus</location>
    </subcellularLocation>
</comment>
<accession>A0A7R8H761</accession>
<evidence type="ECO:0000256" key="3">
    <source>
        <dbReference type="ARBA" id="ARBA00023242"/>
    </source>
</evidence>
<comment type="similarity">
    <text evidence="4">Belongs to the histone H1/H5 family.</text>
</comment>
<evidence type="ECO:0000313" key="6">
    <source>
        <dbReference type="EMBL" id="CAF2895928.1"/>
    </source>
</evidence>
<keyword evidence="7" id="KW-1185">Reference proteome</keyword>
<dbReference type="PRINTS" id="PR00624">
    <property type="entry name" value="HISTONEH5"/>
</dbReference>
<feature type="region of interest" description="Disordered" evidence="5">
    <location>
        <begin position="65"/>
        <end position="154"/>
    </location>
</feature>
<dbReference type="PROSITE" id="PS51504">
    <property type="entry name" value="H15"/>
    <property type="match status" value="1"/>
</dbReference>
<dbReference type="GO" id="GO:0000786">
    <property type="term" value="C:nucleosome"/>
    <property type="evidence" value="ECO:0007669"/>
    <property type="project" value="InterPro"/>
</dbReference>
<evidence type="ECO:0000256" key="5">
    <source>
        <dbReference type="SAM" id="MobiDB-lite"/>
    </source>
</evidence>
<evidence type="ECO:0000256" key="2">
    <source>
        <dbReference type="ARBA" id="ARBA00023125"/>
    </source>
</evidence>
<dbReference type="OrthoDB" id="10070354at2759"/>
<evidence type="ECO:0000313" key="7">
    <source>
        <dbReference type="Proteomes" id="UP000675881"/>
    </source>
</evidence>
<name>A0A7R8H761_LEPSM</name>
<dbReference type="InterPro" id="IPR005818">
    <property type="entry name" value="Histone_H1/H5_H15"/>
</dbReference>
<dbReference type="Proteomes" id="UP000675881">
    <property type="component" value="Chromosome 3"/>
</dbReference>
<dbReference type="SUPFAM" id="SSF46785">
    <property type="entry name" value="Winged helix' DNA-binding domain"/>
    <property type="match status" value="1"/>
</dbReference>
<feature type="compositionally biased region" description="Basic residues" evidence="5">
    <location>
        <begin position="87"/>
        <end position="154"/>
    </location>
</feature>
<dbReference type="GO" id="GO:0030527">
    <property type="term" value="F:structural constituent of chromatin"/>
    <property type="evidence" value="ECO:0007669"/>
    <property type="project" value="InterPro"/>
</dbReference>
<evidence type="ECO:0000256" key="1">
    <source>
        <dbReference type="ARBA" id="ARBA00002809"/>
    </source>
</evidence>